<dbReference type="CDD" id="cd00603">
    <property type="entry name" value="IPT_PCSR"/>
    <property type="match status" value="1"/>
</dbReference>
<dbReference type="Gene3D" id="2.60.40.10">
    <property type="entry name" value="Immunoglobulins"/>
    <property type="match status" value="1"/>
</dbReference>
<evidence type="ECO:0000313" key="5">
    <source>
        <dbReference type="EMBL" id="KAA5494020.1"/>
    </source>
</evidence>
<dbReference type="EMBL" id="VVYD01000030">
    <property type="protein sequence ID" value="KAA5494020.1"/>
    <property type="molecule type" value="Genomic_DNA"/>
</dbReference>
<dbReference type="InterPro" id="IPR011042">
    <property type="entry name" value="6-blade_b-propeller_TolB-like"/>
</dbReference>
<dbReference type="InterPro" id="IPR013658">
    <property type="entry name" value="SGL"/>
</dbReference>
<feature type="chain" id="PRO_5040246205" evidence="2">
    <location>
        <begin position="27"/>
        <end position="457"/>
    </location>
</feature>
<comment type="caution">
    <text evidence="5">The sequence shown here is derived from an EMBL/GenBank/DDBJ whole genome shotgun (WGS) entry which is preliminary data.</text>
</comment>
<evidence type="ECO:0000256" key="2">
    <source>
        <dbReference type="SAM" id="SignalP"/>
    </source>
</evidence>
<keyword evidence="2" id="KW-0732">Signal</keyword>
<keyword evidence="1" id="KW-0677">Repeat</keyword>
<feature type="domain" description="IPT/TIG" evidence="3">
    <location>
        <begin position="45"/>
        <end position="127"/>
    </location>
</feature>
<dbReference type="SUPFAM" id="SSF63829">
    <property type="entry name" value="Calcium-dependent phosphotriesterase"/>
    <property type="match status" value="1"/>
</dbReference>
<dbReference type="SUPFAM" id="SSF81296">
    <property type="entry name" value="E set domains"/>
    <property type="match status" value="1"/>
</dbReference>
<dbReference type="PANTHER" id="PTHR13833">
    <property type="match status" value="1"/>
</dbReference>
<dbReference type="Pfam" id="PF01436">
    <property type="entry name" value="NHL"/>
    <property type="match status" value="1"/>
</dbReference>
<evidence type="ECO:0000256" key="1">
    <source>
        <dbReference type="ARBA" id="ARBA00022737"/>
    </source>
</evidence>
<dbReference type="RefSeq" id="WP_118029622.1">
    <property type="nucleotide sequence ID" value="NZ_CACRTB010000007.1"/>
</dbReference>
<dbReference type="Pfam" id="PF08450">
    <property type="entry name" value="SGL"/>
    <property type="match status" value="1"/>
</dbReference>
<sequence>MRKIIQYPKLFFVLATTLLMSCMVGCSEENIQDVTPEISANDAVPRVTMYTPTTGGKGTILTLYGTHFGTDLNNVRVTVNGVDAEVTGAFGNIATAEVARNSGSGAVKVYVKKGEEEVEMTYGTLFEYSTSPIVSTYFGFKIDDKSGKKYGNLQEARLWKPMAIKFDNEGSLYIIQDEDPDVAMVKNGQVSLFLKGSSTDGGLVNRMRDLSFSLNYDKFYIANDYNGKGKSHIASIPWESTGYNAESMTALVDKDNSNIDAGMTNVAVHPKNGKIYSVKHNPGEIYVYDEEQKKMLTTNVILPYPEGSDKKIESHCMLFSKDGTTVYVSSQRKHVIFKGKYDLDTQTFSDFQIWVGKYGEAGWAEGKGSAAKLNEPYQMDLDQDGNLYVAVFKAHRIAKITPDGYMTRYAGTGTSGTADGTLEQAQFNHPAGIQFGPDGVLYVAEYWNHAIRKIECE</sequence>
<dbReference type="InterPro" id="IPR014756">
    <property type="entry name" value="Ig_E-set"/>
</dbReference>
<dbReference type="Proteomes" id="UP000368418">
    <property type="component" value="Unassembled WGS sequence"/>
</dbReference>
<dbReference type="InterPro" id="IPR001258">
    <property type="entry name" value="NHL_repeat"/>
</dbReference>
<dbReference type="PROSITE" id="PS51257">
    <property type="entry name" value="PROKAR_LIPOPROTEIN"/>
    <property type="match status" value="1"/>
</dbReference>
<feature type="domain" description="SMP-30/Gluconolactonase/LRE-like region" evidence="4">
    <location>
        <begin position="312"/>
        <end position="408"/>
    </location>
</feature>
<feature type="signal peptide" evidence="2">
    <location>
        <begin position="1"/>
        <end position="26"/>
    </location>
</feature>
<dbReference type="InterPro" id="IPR013783">
    <property type="entry name" value="Ig-like_fold"/>
</dbReference>
<evidence type="ECO:0000313" key="6">
    <source>
        <dbReference type="Proteomes" id="UP000368418"/>
    </source>
</evidence>
<protein>
    <submittedName>
        <fullName evidence="5">Transcription factor</fullName>
    </submittedName>
</protein>
<dbReference type="Gene3D" id="2.120.10.30">
    <property type="entry name" value="TolB, C-terminal domain"/>
    <property type="match status" value="1"/>
</dbReference>
<dbReference type="Pfam" id="PF01833">
    <property type="entry name" value="TIG"/>
    <property type="match status" value="1"/>
</dbReference>
<name>A0A9P4A2V2_9BACE</name>
<dbReference type="InterPro" id="IPR002909">
    <property type="entry name" value="IPT_dom"/>
</dbReference>
<gene>
    <name evidence="5" type="ORF">F2Y31_20930</name>
</gene>
<evidence type="ECO:0000259" key="4">
    <source>
        <dbReference type="Pfam" id="PF08450"/>
    </source>
</evidence>
<accession>A0A9P4A2V2</accession>
<proteinExistence type="predicted"/>
<dbReference type="PANTHER" id="PTHR13833:SF71">
    <property type="entry name" value="NHL DOMAIN-CONTAINING PROTEIN"/>
    <property type="match status" value="1"/>
</dbReference>
<reference evidence="5 6" key="1">
    <citation type="journal article" date="2019" name="Nat. Med.">
        <title>A library of human gut bacterial isolates paired with longitudinal multiomics data enables mechanistic microbiome research.</title>
        <authorList>
            <person name="Poyet M."/>
            <person name="Groussin M."/>
            <person name="Gibbons S.M."/>
            <person name="Avila-Pacheco J."/>
            <person name="Jiang X."/>
            <person name="Kearney S.M."/>
            <person name="Perrotta A.R."/>
            <person name="Berdy B."/>
            <person name="Zhao S."/>
            <person name="Lieberman T.D."/>
            <person name="Swanson P.K."/>
            <person name="Smith M."/>
            <person name="Roesemann S."/>
            <person name="Alexander J.E."/>
            <person name="Rich S.A."/>
            <person name="Livny J."/>
            <person name="Vlamakis H."/>
            <person name="Clish C."/>
            <person name="Bullock K."/>
            <person name="Deik A."/>
            <person name="Scott J."/>
            <person name="Pierce K.A."/>
            <person name="Xavier R.J."/>
            <person name="Alm E.J."/>
        </authorList>
    </citation>
    <scope>NUCLEOTIDE SEQUENCE [LARGE SCALE GENOMIC DNA]</scope>
    <source>
        <strain evidence="5 6">BIOML-A19</strain>
    </source>
</reference>
<organism evidence="5 6">
    <name type="scientific">Bacteroides caccae</name>
    <dbReference type="NCBI Taxonomy" id="47678"/>
    <lineage>
        <taxon>Bacteria</taxon>
        <taxon>Pseudomonadati</taxon>
        <taxon>Bacteroidota</taxon>
        <taxon>Bacteroidia</taxon>
        <taxon>Bacteroidales</taxon>
        <taxon>Bacteroidaceae</taxon>
        <taxon>Bacteroides</taxon>
    </lineage>
</organism>
<evidence type="ECO:0000259" key="3">
    <source>
        <dbReference type="Pfam" id="PF01833"/>
    </source>
</evidence>
<dbReference type="AlphaFoldDB" id="A0A9P4A2V2"/>